<protein>
    <recommendedName>
        <fullName evidence="3">Terminase small subunit</fullName>
    </recommendedName>
</protein>
<name>A0A6H2H954_9BURK</name>
<sequence>MVNGEQLGVNTPSQAAIGRALMLSPATITKNKKLGMPVYSIEAAQAWRVARQNVAARKPAPPVTFPTPSPPRSYGRVGGDHFQSMIKEYETEVAVLDSEEDHDAARTRLRISEANLSEMKEAEEKGSLIRLDAVKAVLSVAMATAREALLQIPSRMAPLLAAESDPGSVQNLLYAEIHQALELLSGASVRLGQQSADLE</sequence>
<reference evidence="1 2" key="1">
    <citation type="submission" date="2020-04" db="EMBL/GenBank/DDBJ databases">
        <title>Complete genome of a Psychrophilic, Marine, Gas Vacuolate Bacterium Polaromonas vacuolata KCTC 22033T.</title>
        <authorList>
            <person name="Hwang K."/>
            <person name="Kim K.M."/>
        </authorList>
    </citation>
    <scope>NUCLEOTIDE SEQUENCE [LARGE SCALE GENOMIC DNA]</scope>
    <source>
        <strain evidence="1 2">KCTC 22033</strain>
    </source>
</reference>
<dbReference type="KEGG" id="pvac:HC248_01410"/>
<dbReference type="Proteomes" id="UP000502041">
    <property type="component" value="Chromosome"/>
</dbReference>
<dbReference type="EMBL" id="CP051461">
    <property type="protein sequence ID" value="QJC56124.1"/>
    <property type="molecule type" value="Genomic_DNA"/>
</dbReference>
<dbReference type="AlphaFoldDB" id="A0A6H2H954"/>
<gene>
    <name evidence="1" type="ORF">HC248_01410</name>
</gene>
<accession>A0A6H2H954</accession>
<evidence type="ECO:0000313" key="1">
    <source>
        <dbReference type="EMBL" id="QJC56124.1"/>
    </source>
</evidence>
<evidence type="ECO:0000313" key="2">
    <source>
        <dbReference type="Proteomes" id="UP000502041"/>
    </source>
</evidence>
<organism evidence="1 2">
    <name type="scientific">Polaromonas vacuolata</name>
    <dbReference type="NCBI Taxonomy" id="37448"/>
    <lineage>
        <taxon>Bacteria</taxon>
        <taxon>Pseudomonadati</taxon>
        <taxon>Pseudomonadota</taxon>
        <taxon>Betaproteobacteria</taxon>
        <taxon>Burkholderiales</taxon>
        <taxon>Comamonadaceae</taxon>
        <taxon>Polaromonas</taxon>
    </lineage>
</organism>
<proteinExistence type="predicted"/>
<keyword evidence="2" id="KW-1185">Reference proteome</keyword>
<evidence type="ECO:0008006" key="3">
    <source>
        <dbReference type="Google" id="ProtNLM"/>
    </source>
</evidence>